<evidence type="ECO:0000313" key="4">
    <source>
        <dbReference type="Proteomes" id="UP001233271"/>
    </source>
</evidence>
<accession>A0AA48KZ61</accession>
<evidence type="ECO:0000256" key="1">
    <source>
        <dbReference type="PROSITE-ProRule" id="PRU00175"/>
    </source>
</evidence>
<keyword evidence="1" id="KW-0863">Zinc-finger</keyword>
<dbReference type="Pfam" id="PF13920">
    <property type="entry name" value="zf-C3HC4_3"/>
    <property type="match status" value="1"/>
</dbReference>
<keyword evidence="4" id="KW-1185">Reference proteome</keyword>
<organism evidence="3 4">
    <name type="scientific">Cutaneotrichosporon cavernicola</name>
    <dbReference type="NCBI Taxonomy" id="279322"/>
    <lineage>
        <taxon>Eukaryota</taxon>
        <taxon>Fungi</taxon>
        <taxon>Dikarya</taxon>
        <taxon>Basidiomycota</taxon>
        <taxon>Agaricomycotina</taxon>
        <taxon>Tremellomycetes</taxon>
        <taxon>Trichosporonales</taxon>
        <taxon>Trichosporonaceae</taxon>
        <taxon>Cutaneotrichosporon</taxon>
    </lineage>
</organism>
<dbReference type="PROSITE" id="PS50089">
    <property type="entry name" value="ZF_RING_2"/>
    <property type="match status" value="1"/>
</dbReference>
<feature type="domain" description="RING-type" evidence="2">
    <location>
        <begin position="163"/>
        <end position="202"/>
    </location>
</feature>
<dbReference type="GeneID" id="85493995"/>
<dbReference type="Proteomes" id="UP001233271">
    <property type="component" value="Chromosome 3"/>
</dbReference>
<dbReference type="InterPro" id="IPR013083">
    <property type="entry name" value="Znf_RING/FYVE/PHD"/>
</dbReference>
<dbReference type="InterPro" id="IPR001841">
    <property type="entry name" value="Znf_RING"/>
</dbReference>
<dbReference type="GO" id="GO:0008270">
    <property type="term" value="F:zinc ion binding"/>
    <property type="evidence" value="ECO:0007669"/>
    <property type="project" value="UniProtKB-KW"/>
</dbReference>
<dbReference type="Gene3D" id="3.30.40.10">
    <property type="entry name" value="Zinc/RING finger domain, C3HC4 (zinc finger)"/>
    <property type="match status" value="1"/>
</dbReference>
<evidence type="ECO:0000259" key="2">
    <source>
        <dbReference type="PROSITE" id="PS50089"/>
    </source>
</evidence>
<keyword evidence="1" id="KW-0479">Metal-binding</keyword>
<proteinExistence type="predicted"/>
<evidence type="ECO:0000313" key="3">
    <source>
        <dbReference type="EMBL" id="BEI90124.1"/>
    </source>
</evidence>
<name>A0AA48KZ61_9TREE</name>
<dbReference type="SUPFAM" id="SSF57850">
    <property type="entry name" value="RING/U-box"/>
    <property type="match status" value="1"/>
</dbReference>
<dbReference type="RefSeq" id="XP_060455390.1">
    <property type="nucleotide sequence ID" value="XM_060598614.1"/>
</dbReference>
<dbReference type="AlphaFoldDB" id="A0AA48KZ61"/>
<dbReference type="EMBL" id="AP028214">
    <property type="protein sequence ID" value="BEI90124.1"/>
    <property type="molecule type" value="Genomic_DNA"/>
</dbReference>
<keyword evidence="1" id="KW-0862">Zinc</keyword>
<dbReference type="KEGG" id="ccac:CcaHIS019_0301940"/>
<sequence>MLYSDFQARLDDNLADYGLTVEGILRVPHFQSIDRKQKTAIMSSIHAALDTRPDLLVAWMAEIASPDEPFTSFASILFILMHQVVTSAEDDAKQAESDAVVKAEAATARAVAAAQDKCKAEAEASTKAAVADAVAEANAEASKTIAMYAAMAKLATVSEHGICVVCQDKKADTMPHACNHVMMCEDCAKVLHGTGSPCPGCKETRYREEQWKVFLI</sequence>
<reference evidence="3" key="1">
    <citation type="journal article" date="2023" name="BMC Genomics">
        <title>Chromosome-level genome assemblies of Cutaneotrichosporon spp. (Trichosporonales, Basidiomycota) reveal imbalanced evolution between nucleotide sequences and chromosome synteny.</title>
        <authorList>
            <person name="Kobayashi Y."/>
            <person name="Kayamori A."/>
            <person name="Aoki K."/>
            <person name="Shiwa Y."/>
            <person name="Matsutani M."/>
            <person name="Fujita N."/>
            <person name="Sugita T."/>
            <person name="Iwasaki W."/>
            <person name="Tanaka N."/>
            <person name="Takashima M."/>
        </authorList>
    </citation>
    <scope>NUCLEOTIDE SEQUENCE</scope>
    <source>
        <strain evidence="3">HIS019</strain>
    </source>
</reference>
<protein>
    <recommendedName>
        <fullName evidence="2">RING-type domain-containing protein</fullName>
    </recommendedName>
</protein>
<gene>
    <name evidence="3" type="ORF">CcaverHIS019_0301940</name>
</gene>